<sequence length="144" mass="16254">MTDYAVEALKRKRAETTGEIARCQARLEKLASDLAHIDGVLAILAPDLVQEAILPKVFTPPKSWSKRGEMSRTVLNILRTAKEPLTTREIAGMVMRQRGLPEPDSASLNVMTRRVGHCLRDKREHGAVRSIEETGLWLQWEIVR</sequence>
<name>A0ABW3H3S8_9SPHN</name>
<evidence type="ECO:0008006" key="3">
    <source>
        <dbReference type="Google" id="ProtNLM"/>
    </source>
</evidence>
<evidence type="ECO:0000313" key="1">
    <source>
        <dbReference type="EMBL" id="MFD0946093.1"/>
    </source>
</evidence>
<protein>
    <recommendedName>
        <fullName evidence="3">Helix-turn-helix domain-containing protein</fullName>
    </recommendedName>
</protein>
<accession>A0ABW3H3S8</accession>
<gene>
    <name evidence="1" type="ORF">ACFQ1E_07080</name>
</gene>
<dbReference type="Proteomes" id="UP001596977">
    <property type="component" value="Unassembled WGS sequence"/>
</dbReference>
<reference evidence="2" key="1">
    <citation type="journal article" date="2019" name="Int. J. Syst. Evol. Microbiol.">
        <title>The Global Catalogue of Microorganisms (GCM) 10K type strain sequencing project: providing services to taxonomists for standard genome sequencing and annotation.</title>
        <authorList>
            <consortium name="The Broad Institute Genomics Platform"/>
            <consortium name="The Broad Institute Genome Sequencing Center for Infectious Disease"/>
            <person name="Wu L."/>
            <person name="Ma J."/>
        </authorList>
    </citation>
    <scope>NUCLEOTIDE SEQUENCE [LARGE SCALE GENOMIC DNA]</scope>
    <source>
        <strain evidence="2">CCUG 62982</strain>
    </source>
</reference>
<keyword evidence="2" id="KW-1185">Reference proteome</keyword>
<dbReference type="RefSeq" id="WP_264943116.1">
    <property type="nucleotide sequence ID" value="NZ_JAPDRA010000002.1"/>
</dbReference>
<dbReference type="EMBL" id="JBHTJG010000002">
    <property type="protein sequence ID" value="MFD0946093.1"/>
    <property type="molecule type" value="Genomic_DNA"/>
</dbReference>
<organism evidence="1 2">
    <name type="scientific">Sphingomonas canadensis</name>
    <dbReference type="NCBI Taxonomy" id="1219257"/>
    <lineage>
        <taxon>Bacteria</taxon>
        <taxon>Pseudomonadati</taxon>
        <taxon>Pseudomonadota</taxon>
        <taxon>Alphaproteobacteria</taxon>
        <taxon>Sphingomonadales</taxon>
        <taxon>Sphingomonadaceae</taxon>
        <taxon>Sphingomonas</taxon>
    </lineage>
</organism>
<evidence type="ECO:0000313" key="2">
    <source>
        <dbReference type="Proteomes" id="UP001596977"/>
    </source>
</evidence>
<comment type="caution">
    <text evidence="1">The sequence shown here is derived from an EMBL/GenBank/DDBJ whole genome shotgun (WGS) entry which is preliminary data.</text>
</comment>
<proteinExistence type="predicted"/>